<geneLocation type="plasmid" evidence="2">
    <name>pPp47</name>
</geneLocation>
<organism evidence="2">
    <name type="scientific">Proteus penneri</name>
    <dbReference type="NCBI Taxonomy" id="102862"/>
    <lineage>
        <taxon>Bacteria</taxon>
        <taxon>Pseudomonadati</taxon>
        <taxon>Pseudomonadota</taxon>
        <taxon>Gammaproteobacteria</taxon>
        <taxon>Enterobacterales</taxon>
        <taxon>Morganellaceae</taxon>
        <taxon>Proteus</taxon>
    </lineage>
</organism>
<evidence type="ECO:0000256" key="1">
    <source>
        <dbReference type="SAM" id="Phobius"/>
    </source>
</evidence>
<accession>A0A2P1BQC8</accession>
<dbReference type="InterPro" id="IPR045919">
    <property type="entry name" value="DUF6338"/>
</dbReference>
<feature type="transmembrane region" description="Helical" evidence="1">
    <location>
        <begin position="41"/>
        <end position="62"/>
    </location>
</feature>
<evidence type="ECO:0000313" key="2">
    <source>
        <dbReference type="EMBL" id="AVI43926.1"/>
    </source>
</evidence>
<protein>
    <submittedName>
        <fullName evidence="2">Uncharacterized protein</fullName>
    </submittedName>
</protein>
<name>A0A2P1BQC8_9GAMM</name>
<keyword evidence="1" id="KW-0812">Transmembrane</keyword>
<keyword evidence="2" id="KW-0614">Plasmid</keyword>
<dbReference type="AlphaFoldDB" id="A0A2P1BQC8"/>
<keyword evidence="1" id="KW-1133">Transmembrane helix</keyword>
<reference evidence="2" key="1">
    <citation type="journal article" date="2018" name="Antimicrob. Agents Chemother.">
        <title>Characterization of the complete nucleotide sequences of IMP-4-encoding plasmids, belonging to diverse Inc families, recovered from Enterobacteriaceae of wildlife origin.</title>
        <authorList>
            <person name="Dolejska M."/>
            <person name="Papagiannitsis C.C."/>
            <person name="Pratova H."/>
            <person name="Medvecky M."/>
            <person name="Davidova Gerzova L."/>
            <person name="Valcek A."/>
        </authorList>
    </citation>
    <scope>NUCLEOTIDE SEQUENCE</scope>
    <source>
        <plasmid evidence="2">pPp47</plasmid>
    </source>
</reference>
<feature type="transmembrane region" description="Helical" evidence="1">
    <location>
        <begin position="74"/>
        <end position="97"/>
    </location>
</feature>
<dbReference type="EMBL" id="MG516912">
    <property type="protein sequence ID" value="AVI43926.1"/>
    <property type="molecule type" value="Genomic_DNA"/>
</dbReference>
<proteinExistence type="predicted"/>
<dbReference type="Pfam" id="PF19865">
    <property type="entry name" value="DUF6338"/>
    <property type="match status" value="1"/>
</dbReference>
<feature type="transmembrane region" description="Helical" evidence="1">
    <location>
        <begin position="12"/>
        <end position="29"/>
    </location>
</feature>
<keyword evidence="1" id="KW-0472">Membrane</keyword>
<sequence>MDIWEIDKLTLFIAFVIPGFISIKAYQLTFPGAERATSDQLIDAIAYSSINYALLIFPIISIESGTLKDTCKSLYYLFYIFVLFIAPIIWVLVWKYLRTRDFFQRNAPHPTLKPWDYVFAQRKPYWVKVTLKDGSVIAGRYAEKSFASSAPAPEQIYLEETWILNEKGGFERAKKQTAGVIILSSEISHIELRN</sequence>
<dbReference type="RefSeq" id="WP_102939364.1">
    <property type="nucleotide sequence ID" value="NZ_JAPGAG010000006.1"/>
</dbReference>